<dbReference type="Gene3D" id="3.40.50.300">
    <property type="entry name" value="P-loop containing nucleotide triphosphate hydrolases"/>
    <property type="match status" value="1"/>
</dbReference>
<keyword evidence="2" id="KW-1185">Reference proteome</keyword>
<feature type="non-terminal residue" evidence="1">
    <location>
        <position position="1"/>
    </location>
</feature>
<dbReference type="InterPro" id="IPR027417">
    <property type="entry name" value="P-loop_NTPase"/>
</dbReference>
<accession>A0A9N9JH95</accession>
<dbReference type="SUPFAM" id="SSF52540">
    <property type="entry name" value="P-loop containing nucleoside triphosphate hydrolases"/>
    <property type="match status" value="1"/>
</dbReference>
<gene>
    <name evidence="1" type="ORF">DERYTH_LOCUS19603</name>
</gene>
<dbReference type="EMBL" id="CAJVPY010021739">
    <property type="protein sequence ID" value="CAG8780616.1"/>
    <property type="molecule type" value="Genomic_DNA"/>
</dbReference>
<protein>
    <submittedName>
        <fullName evidence="1">28841_t:CDS:1</fullName>
    </submittedName>
</protein>
<comment type="caution">
    <text evidence="1">The sequence shown here is derived from an EMBL/GenBank/DDBJ whole genome shotgun (WGS) entry which is preliminary data.</text>
</comment>
<evidence type="ECO:0000313" key="1">
    <source>
        <dbReference type="EMBL" id="CAG8780616.1"/>
    </source>
</evidence>
<reference evidence="1" key="1">
    <citation type="submission" date="2021-06" db="EMBL/GenBank/DDBJ databases">
        <authorList>
            <person name="Kallberg Y."/>
            <person name="Tangrot J."/>
            <person name="Rosling A."/>
        </authorList>
    </citation>
    <scope>NUCLEOTIDE SEQUENCE</scope>
    <source>
        <strain evidence="1">MA453B</strain>
    </source>
</reference>
<sequence length="237" mass="27614">ILIKENNREVRNILIVGRSGSEKSSLANNLFNEESDFMQENIRYCLADTIGLGDTKLTDKEVLYSIAKTIGLMKEGISHLLFIISDRFNQEERENFRLIKKVMFESNIGPYTTIVRTNFGEFNDETVCDSDRQDLIKESKEIKDTIEDMYHAKRQAKIKKKATRSLKNNYKENFKLKSWDKIYIRINEYISKSIMKDNQYDTIFNDVAMLIRTELPSMILIKKTVHVEPSEKSESSG</sequence>
<proteinExistence type="predicted"/>
<name>A0A9N9JH95_9GLOM</name>
<dbReference type="OrthoDB" id="8954335at2759"/>
<dbReference type="AlphaFoldDB" id="A0A9N9JH95"/>
<dbReference type="Proteomes" id="UP000789405">
    <property type="component" value="Unassembled WGS sequence"/>
</dbReference>
<organism evidence="1 2">
    <name type="scientific">Dentiscutata erythropus</name>
    <dbReference type="NCBI Taxonomy" id="1348616"/>
    <lineage>
        <taxon>Eukaryota</taxon>
        <taxon>Fungi</taxon>
        <taxon>Fungi incertae sedis</taxon>
        <taxon>Mucoromycota</taxon>
        <taxon>Glomeromycotina</taxon>
        <taxon>Glomeromycetes</taxon>
        <taxon>Diversisporales</taxon>
        <taxon>Gigasporaceae</taxon>
        <taxon>Dentiscutata</taxon>
    </lineage>
</organism>
<evidence type="ECO:0000313" key="2">
    <source>
        <dbReference type="Proteomes" id="UP000789405"/>
    </source>
</evidence>